<gene>
    <name evidence="2" type="ORF">FA10DRAFT_269686</name>
</gene>
<evidence type="ECO:0000313" key="3">
    <source>
        <dbReference type="Proteomes" id="UP000245768"/>
    </source>
</evidence>
<dbReference type="RefSeq" id="XP_025374273.1">
    <property type="nucleotide sequence ID" value="XM_025522845.1"/>
</dbReference>
<organism evidence="2 3">
    <name type="scientific">Acaromyces ingoldii</name>
    <dbReference type="NCBI Taxonomy" id="215250"/>
    <lineage>
        <taxon>Eukaryota</taxon>
        <taxon>Fungi</taxon>
        <taxon>Dikarya</taxon>
        <taxon>Basidiomycota</taxon>
        <taxon>Ustilaginomycotina</taxon>
        <taxon>Exobasidiomycetes</taxon>
        <taxon>Exobasidiales</taxon>
        <taxon>Cryptobasidiaceae</taxon>
        <taxon>Acaromyces</taxon>
    </lineage>
</organism>
<evidence type="ECO:0008006" key="4">
    <source>
        <dbReference type="Google" id="ProtNLM"/>
    </source>
</evidence>
<name>A0A316YH55_9BASI</name>
<keyword evidence="3" id="KW-1185">Reference proteome</keyword>
<proteinExistence type="predicted"/>
<dbReference type="AlphaFoldDB" id="A0A316YH55"/>
<evidence type="ECO:0000313" key="2">
    <source>
        <dbReference type="EMBL" id="PWN87075.1"/>
    </source>
</evidence>
<accession>A0A316YH55</accession>
<dbReference type="GeneID" id="37044761"/>
<evidence type="ECO:0000256" key="1">
    <source>
        <dbReference type="SAM" id="MobiDB-lite"/>
    </source>
</evidence>
<protein>
    <recommendedName>
        <fullName evidence="4">BZIP domain-containing protein</fullName>
    </recommendedName>
</protein>
<dbReference type="EMBL" id="KZ819641">
    <property type="protein sequence ID" value="PWN87075.1"/>
    <property type="molecule type" value="Genomic_DNA"/>
</dbReference>
<dbReference type="OrthoDB" id="4590138at2759"/>
<reference evidence="2 3" key="1">
    <citation type="journal article" date="2018" name="Mol. Biol. Evol.">
        <title>Broad Genomic Sampling Reveals a Smut Pathogenic Ancestry of the Fungal Clade Ustilaginomycotina.</title>
        <authorList>
            <person name="Kijpornyongpan T."/>
            <person name="Mondo S.J."/>
            <person name="Barry K."/>
            <person name="Sandor L."/>
            <person name="Lee J."/>
            <person name="Lipzen A."/>
            <person name="Pangilinan J."/>
            <person name="LaButti K."/>
            <person name="Hainaut M."/>
            <person name="Henrissat B."/>
            <person name="Grigoriev I.V."/>
            <person name="Spatafora J.W."/>
            <person name="Aime M.C."/>
        </authorList>
    </citation>
    <scope>NUCLEOTIDE SEQUENCE [LARGE SCALE GENOMIC DNA]</scope>
    <source>
        <strain evidence="2 3">MCA 4198</strain>
    </source>
</reference>
<feature type="non-terminal residue" evidence="2">
    <location>
        <position position="1"/>
    </location>
</feature>
<feature type="region of interest" description="Disordered" evidence="1">
    <location>
        <begin position="16"/>
        <end position="57"/>
    </location>
</feature>
<dbReference type="InParanoid" id="A0A316YH55"/>
<dbReference type="PANTHER" id="PTHR39474:SF1">
    <property type="entry name" value="FUNGAL SPECIFIC TRANSCRIPTION FACTOR"/>
    <property type="match status" value="1"/>
</dbReference>
<sequence>INQDGTVSRIHNWHAMTEAERERTQRVIAKRNQSRSAVLRKEEGSKQGDSRAKEGVE</sequence>
<dbReference type="PANTHER" id="PTHR39474">
    <property type="entry name" value="UNNAMED PRODUCT"/>
    <property type="match status" value="1"/>
</dbReference>
<feature type="compositionally biased region" description="Basic and acidic residues" evidence="1">
    <location>
        <begin position="39"/>
        <end position="57"/>
    </location>
</feature>
<dbReference type="Proteomes" id="UP000245768">
    <property type="component" value="Unassembled WGS sequence"/>
</dbReference>